<feature type="compositionally biased region" description="Pro residues" evidence="1">
    <location>
        <begin position="1"/>
        <end position="10"/>
    </location>
</feature>
<accession>A0ABD3Q838</accession>
<proteinExistence type="predicted"/>
<organism evidence="2 3">
    <name type="scientific">Cyclotella atomus</name>
    <dbReference type="NCBI Taxonomy" id="382360"/>
    <lineage>
        <taxon>Eukaryota</taxon>
        <taxon>Sar</taxon>
        <taxon>Stramenopiles</taxon>
        <taxon>Ochrophyta</taxon>
        <taxon>Bacillariophyta</taxon>
        <taxon>Coscinodiscophyceae</taxon>
        <taxon>Thalassiosirophycidae</taxon>
        <taxon>Stephanodiscales</taxon>
        <taxon>Stephanodiscaceae</taxon>
        <taxon>Cyclotella</taxon>
    </lineage>
</organism>
<evidence type="ECO:0000256" key="1">
    <source>
        <dbReference type="SAM" id="MobiDB-lite"/>
    </source>
</evidence>
<dbReference type="Proteomes" id="UP001530400">
    <property type="component" value="Unassembled WGS sequence"/>
</dbReference>
<feature type="compositionally biased region" description="Low complexity" evidence="1">
    <location>
        <begin position="252"/>
        <end position="263"/>
    </location>
</feature>
<sequence>MMKDTPPPTTTPAETPDDHNNNQPLVLSLSSTHDSFPDSHDFTTQLQELTKIVSPKVSELLSEQALVLDSYLDGFSDDDDDSYDGNLANEKIDSVKKKKKNESYDDEDGMDDEWRRLEGAQNDLRNELALASGLSAFMMGDGASSDDGSCCEEDVGANYYDENQSSSQYVSRGSLHEASSGANGADASQQRAPYTLSDHAKALGVVRPGTDRGLFSRPLLSTRDLQSLNLVTFTLPDWISTTTTTAPRDHSQSSPQPNNTNNVQSSQIQTYLQKIQSFTTEYIEPPKTKTLRKLYSGWNPGPGERSPHDGNTRHPITGEDANRITSFANHTTDNDDSSVDDQEEEEEDVAFYLDVDGVAPIASSVKKRQSVPVRTATIRIRPDVLCGSVMGSITDSVERLGGDMVKRQGGHLRAILPGRKMRVWMPGEWEKAKRDGFVQEEEFHNLQSTTQDVVTSGGCASDESSVATGIASMLFSSPKPTKGPKYVNLPPYLIDAQLVTKKLGKTCQRLLLVRVYRIQDCVGVEEDEEEEILDVPVPLNGCDADNTTTDLELECEKSVRALREAAALVQRMKAVGGQGFAIHPSSSFDDDNATVASHGSTKSYLKSFGDAITSPIRYLSSPTPTYSGKSDRYRKVMPVAERMSVELLKKCKSSPSVGMASLSAYNAAKIKSCGVFPSLSREDSPPRGYSLENVFESLTSGAYRTEYDLTSSMRCSSLATNPLFQFPALPTLDAHFIFQIKLMCRESMIISLVKTASELEVYAREFEVSCSNLDQLLRPTFEHYKIEPPPLPTPLPLTAYPLDFQPPEDITPPWGSEVAKAIEEISQKNPDQNGSKSSFDQAEEAVLITVCAFHRQNDIEQGARLGRKNMQVMDRLAKMQAHKRNSIERIKNSYGSNLIATEMADEFHALRLKSSNLGSLSDMMHSVPDQVPLLICNVLVGNAAGTCYVTSSQILFVTQLVPILGGNRIHLFSLLDVDFTINPPSKSMLSPLPAGITLTTTVGRLSKTREEVYSFIPSIGARRFAKFMEVVKDVALEDPNTLKFSERGGLIYMYDENM</sequence>
<gene>
    <name evidence="2" type="ORF">ACHAWO_003250</name>
</gene>
<dbReference type="AlphaFoldDB" id="A0ABD3Q838"/>
<dbReference type="EMBL" id="JALLPJ020000301">
    <property type="protein sequence ID" value="KAL3796094.1"/>
    <property type="molecule type" value="Genomic_DNA"/>
</dbReference>
<feature type="region of interest" description="Disordered" evidence="1">
    <location>
        <begin position="168"/>
        <end position="191"/>
    </location>
</feature>
<feature type="region of interest" description="Disordered" evidence="1">
    <location>
        <begin position="243"/>
        <end position="263"/>
    </location>
</feature>
<evidence type="ECO:0000313" key="2">
    <source>
        <dbReference type="EMBL" id="KAL3796094.1"/>
    </source>
</evidence>
<feature type="compositionally biased region" description="Polar residues" evidence="1">
    <location>
        <begin position="180"/>
        <end position="191"/>
    </location>
</feature>
<name>A0ABD3Q838_9STRA</name>
<protein>
    <submittedName>
        <fullName evidence="2">Uncharacterized protein</fullName>
    </submittedName>
</protein>
<feature type="compositionally biased region" description="Polar residues" evidence="1">
    <location>
        <begin position="21"/>
        <end position="34"/>
    </location>
</feature>
<comment type="caution">
    <text evidence="2">The sequence shown here is derived from an EMBL/GenBank/DDBJ whole genome shotgun (WGS) entry which is preliminary data.</text>
</comment>
<reference evidence="2 3" key="1">
    <citation type="submission" date="2024-10" db="EMBL/GenBank/DDBJ databases">
        <title>Updated reference genomes for cyclostephanoid diatoms.</title>
        <authorList>
            <person name="Roberts W.R."/>
            <person name="Alverson A.J."/>
        </authorList>
    </citation>
    <scope>NUCLEOTIDE SEQUENCE [LARGE SCALE GENOMIC DNA]</scope>
    <source>
        <strain evidence="2 3">AJA010-31</strain>
    </source>
</reference>
<keyword evidence="3" id="KW-1185">Reference proteome</keyword>
<evidence type="ECO:0000313" key="3">
    <source>
        <dbReference type="Proteomes" id="UP001530400"/>
    </source>
</evidence>
<feature type="region of interest" description="Disordered" evidence="1">
    <location>
        <begin position="1"/>
        <end position="39"/>
    </location>
</feature>
<feature type="region of interest" description="Disordered" evidence="1">
    <location>
        <begin position="298"/>
        <end position="319"/>
    </location>
</feature>
<feature type="compositionally biased region" description="Basic and acidic residues" evidence="1">
    <location>
        <begin position="305"/>
        <end position="319"/>
    </location>
</feature>